<evidence type="ECO:0000313" key="1">
    <source>
        <dbReference type="EMBL" id="MPM80681.1"/>
    </source>
</evidence>
<comment type="caution">
    <text evidence="1">The sequence shown here is derived from an EMBL/GenBank/DDBJ whole genome shotgun (WGS) entry which is preliminary data.</text>
</comment>
<proteinExistence type="predicted"/>
<dbReference type="AlphaFoldDB" id="A0A645CUV8"/>
<organism evidence="1">
    <name type="scientific">bioreactor metagenome</name>
    <dbReference type="NCBI Taxonomy" id="1076179"/>
    <lineage>
        <taxon>unclassified sequences</taxon>
        <taxon>metagenomes</taxon>
        <taxon>ecological metagenomes</taxon>
    </lineage>
</organism>
<sequence length="130" mass="14968">MLANNSLHQRHGQVNKRNFVRNLNKRNCQPVGQTNCFGRYIAKEPRFNRQTCGTYLAKVGDQTRQRRNIITNRVPGCDNKQILFKPGLNIRNLHRVDIADFMIQPGASSQKLAAGHCAYLQSIRYCNRQI</sequence>
<dbReference type="EMBL" id="VSSQ01030237">
    <property type="protein sequence ID" value="MPM80681.1"/>
    <property type="molecule type" value="Genomic_DNA"/>
</dbReference>
<gene>
    <name evidence="1" type="ORF">SDC9_127731</name>
</gene>
<reference evidence="1" key="1">
    <citation type="submission" date="2019-08" db="EMBL/GenBank/DDBJ databases">
        <authorList>
            <person name="Kucharzyk K."/>
            <person name="Murdoch R.W."/>
            <person name="Higgins S."/>
            <person name="Loffler F."/>
        </authorList>
    </citation>
    <scope>NUCLEOTIDE SEQUENCE</scope>
</reference>
<accession>A0A645CUV8</accession>
<protein>
    <submittedName>
        <fullName evidence="1">Uncharacterized protein</fullName>
    </submittedName>
</protein>
<name>A0A645CUV8_9ZZZZ</name>